<dbReference type="SUPFAM" id="SSF49373">
    <property type="entry name" value="Invasin/intimin cell-adhesion fragments"/>
    <property type="match status" value="3"/>
</dbReference>
<evidence type="ECO:0000259" key="2">
    <source>
        <dbReference type="SMART" id="SM00635"/>
    </source>
</evidence>
<feature type="domain" description="BIG2" evidence="2">
    <location>
        <begin position="39"/>
        <end position="117"/>
    </location>
</feature>
<name>A0ABR7CBF1_9BACE</name>
<dbReference type="Pfam" id="PF02368">
    <property type="entry name" value="Big_2"/>
    <property type="match status" value="3"/>
</dbReference>
<accession>A0ABR7CBF1</accession>
<evidence type="ECO:0000256" key="1">
    <source>
        <dbReference type="SAM" id="SignalP"/>
    </source>
</evidence>
<reference evidence="3 4" key="1">
    <citation type="submission" date="2020-08" db="EMBL/GenBank/DDBJ databases">
        <title>Genome public.</title>
        <authorList>
            <person name="Liu C."/>
            <person name="Sun Q."/>
        </authorList>
    </citation>
    <scope>NUCLEOTIDE SEQUENCE [LARGE SCALE GENOMIC DNA]</scope>
    <source>
        <strain evidence="3 4">M27</strain>
    </source>
</reference>
<feature type="chain" id="PRO_5046894615" evidence="1">
    <location>
        <begin position="19"/>
        <end position="493"/>
    </location>
</feature>
<keyword evidence="1" id="KW-0732">Signal</keyword>
<protein>
    <submittedName>
        <fullName evidence="3">Ig-like domain-containing protein</fullName>
    </submittedName>
</protein>
<dbReference type="Pfam" id="PF16351">
    <property type="entry name" value="DUF4979"/>
    <property type="match status" value="1"/>
</dbReference>
<evidence type="ECO:0000313" key="4">
    <source>
        <dbReference type="Proteomes" id="UP000600600"/>
    </source>
</evidence>
<dbReference type="EMBL" id="JACOOE010000004">
    <property type="protein sequence ID" value="MBC5605126.1"/>
    <property type="molecule type" value="Genomic_DNA"/>
</dbReference>
<sequence length="493" mass="54073">MKYTLLSLGLVAVFSLSACDDGKVFGDGLDEKTLISEIELTNVENGKLTLAATVDYTDSLITYKYSPEQPSNPKVKWTSSNEKVATVSQDGLVHAVSAGKANIMITPEVGFGATALFELTVVPEFKPITDFEFTEADKAELFVSEERTLKPTILPADRTYSTITWKSSDTSIATVTKDGVVRGIDGGEEGRTVTITAISLDRGGYEESFELKIIPIIYIDEIIFGTQADLLPGESMKLNFTTSPENATVASLDWSSSDPNVVEVSDQGVVTAKNYGEVTITATTTEKQKFTTTVKVPYGLMKYSFEETNKPWYANNAADKGEVKDGKYVLNMKLNNTQDKQRADLSLINGGKLSPDLSESEKSMKVYVNTDYSIVAIKFGSISFEKGKTDAKSYPTIKFDVVPKEGTGFGEYGNNANTFTGKLTKDGAEVIYYDIKNGTFKGSSLEEGTTELKTFQFKIEAPGASTSFYDVYWVRTFKTLDDLKAFVEQENKN</sequence>
<gene>
    <name evidence="3" type="ORF">H8S67_10645</name>
</gene>
<comment type="caution">
    <text evidence="3">The sequence shown here is derived from an EMBL/GenBank/DDBJ whole genome shotgun (WGS) entry which is preliminary data.</text>
</comment>
<dbReference type="RefSeq" id="WP_186967279.1">
    <property type="nucleotide sequence ID" value="NZ_JACOOE010000004.1"/>
</dbReference>
<dbReference type="InterPro" id="IPR008964">
    <property type="entry name" value="Invasin/intimin_cell_adhesion"/>
</dbReference>
<keyword evidence="4" id="KW-1185">Reference proteome</keyword>
<proteinExistence type="predicted"/>
<evidence type="ECO:0000313" key="3">
    <source>
        <dbReference type="EMBL" id="MBC5605126.1"/>
    </source>
</evidence>
<feature type="domain" description="BIG2" evidence="2">
    <location>
        <begin position="127"/>
        <end position="206"/>
    </location>
</feature>
<dbReference type="InterPro" id="IPR003343">
    <property type="entry name" value="Big_2"/>
</dbReference>
<feature type="domain" description="BIG2" evidence="2">
    <location>
        <begin position="217"/>
        <end position="294"/>
    </location>
</feature>
<dbReference type="SMART" id="SM00635">
    <property type="entry name" value="BID_2"/>
    <property type="match status" value="3"/>
</dbReference>
<dbReference type="Gene3D" id="2.60.40.1080">
    <property type="match status" value="3"/>
</dbReference>
<feature type="signal peptide" evidence="1">
    <location>
        <begin position="1"/>
        <end position="18"/>
    </location>
</feature>
<dbReference type="InterPro" id="IPR032502">
    <property type="entry name" value="DUF4979"/>
</dbReference>
<organism evidence="3 4">
    <name type="scientific">Bacteroides difficilis</name>
    <dbReference type="NCBI Taxonomy" id="2763021"/>
    <lineage>
        <taxon>Bacteria</taxon>
        <taxon>Pseudomonadati</taxon>
        <taxon>Bacteroidota</taxon>
        <taxon>Bacteroidia</taxon>
        <taxon>Bacteroidales</taxon>
        <taxon>Bacteroidaceae</taxon>
        <taxon>Bacteroides</taxon>
    </lineage>
</organism>
<dbReference type="PROSITE" id="PS51257">
    <property type="entry name" value="PROKAR_LIPOPROTEIN"/>
    <property type="match status" value="1"/>
</dbReference>
<dbReference type="Proteomes" id="UP000600600">
    <property type="component" value="Unassembled WGS sequence"/>
</dbReference>